<dbReference type="Gene3D" id="3.40.50.300">
    <property type="entry name" value="P-loop containing nucleotide triphosphate hydrolases"/>
    <property type="match status" value="1"/>
</dbReference>
<keyword evidence="13" id="KW-1185">Reference proteome</keyword>
<feature type="transmembrane region" description="Helical" evidence="9">
    <location>
        <begin position="79"/>
        <end position="98"/>
    </location>
</feature>
<evidence type="ECO:0000256" key="3">
    <source>
        <dbReference type="ARBA" id="ARBA00022475"/>
    </source>
</evidence>
<evidence type="ECO:0000256" key="8">
    <source>
        <dbReference type="ARBA" id="ARBA00023136"/>
    </source>
</evidence>
<dbReference type="InterPro" id="IPR027417">
    <property type="entry name" value="P-loop_NTPase"/>
</dbReference>
<evidence type="ECO:0000313" key="13">
    <source>
        <dbReference type="Proteomes" id="UP000323426"/>
    </source>
</evidence>
<reference evidence="12 13" key="1">
    <citation type="submission" date="2019-09" db="EMBL/GenBank/DDBJ databases">
        <title>Genome sequence and assembly of Adhaeribacter sp.</title>
        <authorList>
            <person name="Chhetri G."/>
        </authorList>
    </citation>
    <scope>NUCLEOTIDE SEQUENCE [LARGE SCALE GENOMIC DNA]</scope>
    <source>
        <strain evidence="12 13">DK36</strain>
    </source>
</reference>
<dbReference type="GO" id="GO:0140359">
    <property type="term" value="F:ABC-type transporter activity"/>
    <property type="evidence" value="ECO:0007669"/>
    <property type="project" value="InterPro"/>
</dbReference>
<dbReference type="AlphaFoldDB" id="A0A5M6DQ72"/>
<dbReference type="SMART" id="SM00382">
    <property type="entry name" value="AAA"/>
    <property type="match status" value="1"/>
</dbReference>
<feature type="domain" description="ABC transmembrane type-1" evidence="11">
    <location>
        <begin position="26"/>
        <end position="328"/>
    </location>
</feature>
<dbReference type="SUPFAM" id="SSF90123">
    <property type="entry name" value="ABC transporter transmembrane region"/>
    <property type="match status" value="1"/>
</dbReference>
<dbReference type="PANTHER" id="PTHR24221:SF654">
    <property type="entry name" value="ATP-BINDING CASSETTE SUB-FAMILY B MEMBER 6"/>
    <property type="match status" value="1"/>
</dbReference>
<dbReference type="RefSeq" id="WP_150087462.1">
    <property type="nucleotide sequence ID" value="NZ_VWSF01000003.1"/>
</dbReference>
<evidence type="ECO:0000313" key="12">
    <source>
        <dbReference type="EMBL" id="KAA5548330.1"/>
    </source>
</evidence>
<dbReference type="FunFam" id="3.40.50.300:FF:000299">
    <property type="entry name" value="ABC transporter ATP-binding protein/permease"/>
    <property type="match status" value="1"/>
</dbReference>
<evidence type="ECO:0000256" key="1">
    <source>
        <dbReference type="ARBA" id="ARBA00004651"/>
    </source>
</evidence>
<feature type="domain" description="ABC transporter" evidence="10">
    <location>
        <begin position="361"/>
        <end position="589"/>
    </location>
</feature>
<dbReference type="InterPro" id="IPR017871">
    <property type="entry name" value="ABC_transporter-like_CS"/>
</dbReference>
<dbReference type="InterPro" id="IPR003439">
    <property type="entry name" value="ABC_transporter-like_ATP-bd"/>
</dbReference>
<keyword evidence="5" id="KW-0547">Nucleotide-binding</keyword>
<evidence type="ECO:0000256" key="6">
    <source>
        <dbReference type="ARBA" id="ARBA00022840"/>
    </source>
</evidence>
<dbReference type="GO" id="GO:0005886">
    <property type="term" value="C:plasma membrane"/>
    <property type="evidence" value="ECO:0007669"/>
    <property type="project" value="UniProtKB-SubCell"/>
</dbReference>
<keyword evidence="3" id="KW-1003">Cell membrane</keyword>
<sequence length="589" mass="67200">MSKGIVQKALESISYYLTVEEKRYAIFLFVLLIFSSILDVFGLASLVPLIMAASTPELITKNRYLAPVYHFFNFPNEKIFLLALIICVFLFFLFKNLFTTWINYKQVRFTAGVALIIIQRQFNKYLNLPFWDFNNIGSAKLINNVLNLPQGYVSGIIRPIFNFFAEVAIIIVIILGILIYEPLLFIILLLVLAPSAIGTYQMLKNRSEIIGRNINQLRPPSLRIISNTFNGFVELKLADKIFEFRNRFFQNQKKVQSLEAKSYLFSQIPLKIIEMVAILGVLTIFLYTIFISNSPERLITIVGLFAAAAYRLMPSVNRLLTALVLLKQNSYIINELQLFKEHEGHAKYQLKYEPVEFKQHIYFKNVTFSFPDSLTPTIKNVNFKISKGEKVGFIGSSGSGKTTLMNILLRFYIEQQGQVLIDGKPLTETNKLAWYSLIGYVKQDTFLMESSIKDNITLFDTEVDPIKFKYALEQASLNELVRSLPNKENTLVGEGGFNLSGGQKQRIGIARALYRNSQVLILDEATSALDSLTERDVSEAIDKLSQTDMTIFIIAHRITTLRDCNRIFELANGEIIAERTYAEVLKNVI</sequence>
<dbReference type="InterPro" id="IPR036640">
    <property type="entry name" value="ABC1_TM_sf"/>
</dbReference>
<dbReference type="PROSITE" id="PS00211">
    <property type="entry name" value="ABC_TRANSPORTER_1"/>
    <property type="match status" value="1"/>
</dbReference>
<dbReference type="Proteomes" id="UP000323426">
    <property type="component" value="Unassembled WGS sequence"/>
</dbReference>
<evidence type="ECO:0000256" key="5">
    <source>
        <dbReference type="ARBA" id="ARBA00022741"/>
    </source>
</evidence>
<evidence type="ECO:0000259" key="10">
    <source>
        <dbReference type="PROSITE" id="PS50893"/>
    </source>
</evidence>
<evidence type="ECO:0000256" key="9">
    <source>
        <dbReference type="SAM" id="Phobius"/>
    </source>
</evidence>
<evidence type="ECO:0000256" key="7">
    <source>
        <dbReference type="ARBA" id="ARBA00022989"/>
    </source>
</evidence>
<accession>A0A5M6DQ72</accession>
<dbReference type="PROSITE" id="PS50929">
    <property type="entry name" value="ABC_TM1F"/>
    <property type="match status" value="1"/>
</dbReference>
<organism evidence="12 13">
    <name type="scientific">Adhaeribacter rhizoryzae</name>
    <dbReference type="NCBI Taxonomy" id="2607907"/>
    <lineage>
        <taxon>Bacteria</taxon>
        <taxon>Pseudomonadati</taxon>
        <taxon>Bacteroidota</taxon>
        <taxon>Cytophagia</taxon>
        <taxon>Cytophagales</taxon>
        <taxon>Hymenobacteraceae</taxon>
        <taxon>Adhaeribacter</taxon>
    </lineage>
</organism>
<dbReference type="GO" id="GO:0005524">
    <property type="term" value="F:ATP binding"/>
    <property type="evidence" value="ECO:0007669"/>
    <property type="project" value="UniProtKB-KW"/>
</dbReference>
<dbReference type="GO" id="GO:0016887">
    <property type="term" value="F:ATP hydrolysis activity"/>
    <property type="evidence" value="ECO:0007669"/>
    <property type="project" value="InterPro"/>
</dbReference>
<feature type="transmembrane region" description="Helical" evidence="9">
    <location>
        <begin position="24"/>
        <end position="51"/>
    </location>
</feature>
<evidence type="ECO:0000259" key="11">
    <source>
        <dbReference type="PROSITE" id="PS50929"/>
    </source>
</evidence>
<proteinExistence type="predicted"/>
<keyword evidence="6 12" id="KW-0067">ATP-binding</keyword>
<feature type="transmembrane region" description="Helical" evidence="9">
    <location>
        <begin position="185"/>
        <end position="203"/>
    </location>
</feature>
<dbReference type="InterPro" id="IPR003593">
    <property type="entry name" value="AAA+_ATPase"/>
</dbReference>
<protein>
    <submittedName>
        <fullName evidence="12">ABC transporter ATP-binding protein</fullName>
    </submittedName>
</protein>
<name>A0A5M6DQ72_9BACT</name>
<keyword evidence="7 9" id="KW-1133">Transmembrane helix</keyword>
<keyword evidence="2" id="KW-0813">Transport</keyword>
<dbReference type="InterPro" id="IPR011527">
    <property type="entry name" value="ABC1_TM_dom"/>
</dbReference>
<dbReference type="EMBL" id="VWSF01000003">
    <property type="protein sequence ID" value="KAA5548330.1"/>
    <property type="molecule type" value="Genomic_DNA"/>
</dbReference>
<keyword evidence="8 9" id="KW-0472">Membrane</keyword>
<keyword evidence="4 9" id="KW-0812">Transmembrane</keyword>
<dbReference type="PROSITE" id="PS50893">
    <property type="entry name" value="ABC_TRANSPORTER_2"/>
    <property type="match status" value="1"/>
</dbReference>
<dbReference type="Gene3D" id="1.20.1560.10">
    <property type="entry name" value="ABC transporter type 1, transmembrane domain"/>
    <property type="match status" value="1"/>
</dbReference>
<feature type="transmembrane region" description="Helical" evidence="9">
    <location>
        <begin position="272"/>
        <end position="291"/>
    </location>
</feature>
<comment type="subcellular location">
    <subcellularLocation>
        <location evidence="1">Cell membrane</location>
        <topology evidence="1">Multi-pass membrane protein</topology>
    </subcellularLocation>
</comment>
<dbReference type="SUPFAM" id="SSF52540">
    <property type="entry name" value="P-loop containing nucleoside triphosphate hydrolases"/>
    <property type="match status" value="1"/>
</dbReference>
<evidence type="ECO:0000256" key="2">
    <source>
        <dbReference type="ARBA" id="ARBA00022448"/>
    </source>
</evidence>
<evidence type="ECO:0000256" key="4">
    <source>
        <dbReference type="ARBA" id="ARBA00022692"/>
    </source>
</evidence>
<dbReference type="InterPro" id="IPR039421">
    <property type="entry name" value="Type_1_exporter"/>
</dbReference>
<comment type="caution">
    <text evidence="12">The sequence shown here is derived from an EMBL/GenBank/DDBJ whole genome shotgun (WGS) entry which is preliminary data.</text>
</comment>
<dbReference type="PANTHER" id="PTHR24221">
    <property type="entry name" value="ATP-BINDING CASSETTE SUB-FAMILY B"/>
    <property type="match status" value="1"/>
</dbReference>
<gene>
    <name evidence="12" type="ORF">F0145_06280</name>
</gene>
<feature type="transmembrane region" description="Helical" evidence="9">
    <location>
        <begin position="160"/>
        <end position="179"/>
    </location>
</feature>
<dbReference type="Pfam" id="PF00005">
    <property type="entry name" value="ABC_tran"/>
    <property type="match status" value="1"/>
</dbReference>